<dbReference type="PANTHER" id="PTHR42928">
    <property type="entry name" value="TRICARBOXYLATE-BINDING PROTEIN"/>
    <property type="match status" value="1"/>
</dbReference>
<keyword evidence="2" id="KW-0732">Signal</keyword>
<dbReference type="AlphaFoldDB" id="A0A6N8IT27"/>
<keyword evidence="4" id="KW-1185">Reference proteome</keyword>
<dbReference type="Gene3D" id="3.40.190.150">
    <property type="entry name" value="Bordetella uptake gene, domain 1"/>
    <property type="match status" value="1"/>
</dbReference>
<dbReference type="Pfam" id="PF03401">
    <property type="entry name" value="TctC"/>
    <property type="match status" value="1"/>
</dbReference>
<name>A0A6N8IT27_9BURK</name>
<dbReference type="PROSITE" id="PS51318">
    <property type="entry name" value="TAT"/>
    <property type="match status" value="1"/>
</dbReference>
<comment type="caution">
    <text evidence="3">The sequence shown here is derived from an EMBL/GenBank/DDBJ whole genome shotgun (WGS) entry which is preliminary data.</text>
</comment>
<proteinExistence type="inferred from homology"/>
<dbReference type="InterPro" id="IPR042100">
    <property type="entry name" value="Bug_dom1"/>
</dbReference>
<protein>
    <submittedName>
        <fullName evidence="3">Tripartite tricarboxylate transporter substrate binding protein</fullName>
    </submittedName>
</protein>
<reference evidence="3 4" key="1">
    <citation type="submission" date="2019-12" db="EMBL/GenBank/DDBJ databases">
        <authorList>
            <person name="Huq M.A."/>
        </authorList>
    </citation>
    <scope>NUCLEOTIDE SEQUENCE [LARGE SCALE GENOMIC DNA]</scope>
    <source>
        <strain evidence="3 4">MAH-25</strain>
    </source>
</reference>
<dbReference type="PANTHER" id="PTHR42928:SF5">
    <property type="entry name" value="BLR1237 PROTEIN"/>
    <property type="match status" value="1"/>
</dbReference>
<evidence type="ECO:0000313" key="3">
    <source>
        <dbReference type="EMBL" id="MVQ29987.1"/>
    </source>
</evidence>
<dbReference type="RefSeq" id="WP_157397926.1">
    <property type="nucleotide sequence ID" value="NZ_WSEL01000003.1"/>
</dbReference>
<dbReference type="Proteomes" id="UP000469385">
    <property type="component" value="Unassembled WGS sequence"/>
</dbReference>
<dbReference type="CDD" id="cd07012">
    <property type="entry name" value="PBP2_Bug_TTT"/>
    <property type="match status" value="1"/>
</dbReference>
<gene>
    <name evidence="3" type="ORF">GON04_11040</name>
</gene>
<sequence>MNEASRRALLGSAALLATGLVSPARAQGFPSRAIQLVVPYPPGGAADALTRPLALRLKDLLGQAVVIENKSGANGILGMQAVAGAQPDGHTLVLGAIGPLSVSPALQKMPFDPQRDFAPVAFLAAVPNVLVVNASTPLKSVQELVALAKQKPGELNYGSAGAASSNQLAAELFNQAARVKIAHIPYKGGAPAQADLLAGHLTVIFDNLPPSLPHIRSGAFRPLAVTSLRRQPSLPDVPTMAELGYPNFEAGSWFGLLAPAATPRPVIERLNRAVVDVLRDPAMRETYAKQGFDLNPGTPEQFAEFIRSEATKWQAVVKSAGIVNP</sequence>
<dbReference type="PIRSF" id="PIRSF017082">
    <property type="entry name" value="YflP"/>
    <property type="match status" value="1"/>
</dbReference>
<dbReference type="EMBL" id="WSEL01000003">
    <property type="protein sequence ID" value="MVQ29987.1"/>
    <property type="molecule type" value="Genomic_DNA"/>
</dbReference>
<feature type="signal peptide" evidence="2">
    <location>
        <begin position="1"/>
        <end position="26"/>
    </location>
</feature>
<dbReference type="Gene3D" id="3.40.190.10">
    <property type="entry name" value="Periplasmic binding protein-like II"/>
    <property type="match status" value="1"/>
</dbReference>
<evidence type="ECO:0000256" key="1">
    <source>
        <dbReference type="ARBA" id="ARBA00006987"/>
    </source>
</evidence>
<dbReference type="InterPro" id="IPR006311">
    <property type="entry name" value="TAT_signal"/>
</dbReference>
<accession>A0A6N8IT27</accession>
<organism evidence="3 4">
    <name type="scientific">Ramlibacter pinisoli</name>
    <dbReference type="NCBI Taxonomy" id="2682844"/>
    <lineage>
        <taxon>Bacteria</taxon>
        <taxon>Pseudomonadati</taxon>
        <taxon>Pseudomonadota</taxon>
        <taxon>Betaproteobacteria</taxon>
        <taxon>Burkholderiales</taxon>
        <taxon>Comamonadaceae</taxon>
        <taxon>Ramlibacter</taxon>
    </lineage>
</organism>
<evidence type="ECO:0000256" key="2">
    <source>
        <dbReference type="SAM" id="SignalP"/>
    </source>
</evidence>
<evidence type="ECO:0000313" key="4">
    <source>
        <dbReference type="Proteomes" id="UP000469385"/>
    </source>
</evidence>
<dbReference type="SUPFAM" id="SSF53850">
    <property type="entry name" value="Periplasmic binding protein-like II"/>
    <property type="match status" value="1"/>
</dbReference>
<comment type="similarity">
    <text evidence="1">Belongs to the UPF0065 (bug) family.</text>
</comment>
<dbReference type="InterPro" id="IPR005064">
    <property type="entry name" value="BUG"/>
</dbReference>
<feature type="chain" id="PRO_5027083687" evidence="2">
    <location>
        <begin position="27"/>
        <end position="325"/>
    </location>
</feature>